<dbReference type="Pfam" id="PF17765">
    <property type="entry name" value="MLTR_LBD"/>
    <property type="match status" value="1"/>
</dbReference>
<evidence type="ECO:0000259" key="2">
    <source>
        <dbReference type="PROSITE" id="PS50943"/>
    </source>
</evidence>
<dbReference type="Pfam" id="PF13560">
    <property type="entry name" value="HTH_31"/>
    <property type="match status" value="1"/>
</dbReference>
<gene>
    <name evidence="3" type="ORF">F1C12_11815</name>
</gene>
<name>A0A7G6YB78_9MICO</name>
<evidence type="ECO:0000313" key="4">
    <source>
        <dbReference type="Proteomes" id="UP000515511"/>
    </source>
</evidence>
<dbReference type="Proteomes" id="UP000515511">
    <property type="component" value="Chromosome"/>
</dbReference>
<accession>A0A7G6YB78</accession>
<dbReference type="Gene3D" id="1.10.260.40">
    <property type="entry name" value="lambda repressor-like DNA-binding domains"/>
    <property type="match status" value="1"/>
</dbReference>
<evidence type="ECO:0000313" key="3">
    <source>
        <dbReference type="EMBL" id="QNE35743.1"/>
    </source>
</evidence>
<dbReference type="Gene3D" id="3.30.450.180">
    <property type="match status" value="1"/>
</dbReference>
<dbReference type="RefSeq" id="WP_185275207.1">
    <property type="nucleotide sequence ID" value="NZ_CP043641.1"/>
</dbReference>
<dbReference type="AlphaFoldDB" id="A0A7G6YB78"/>
<dbReference type="InterPro" id="IPR001387">
    <property type="entry name" value="Cro/C1-type_HTH"/>
</dbReference>
<dbReference type="CDD" id="cd00093">
    <property type="entry name" value="HTH_XRE"/>
    <property type="match status" value="1"/>
</dbReference>
<dbReference type="SMART" id="SM00530">
    <property type="entry name" value="HTH_XRE"/>
    <property type="match status" value="1"/>
</dbReference>
<feature type="region of interest" description="Disordered" evidence="1">
    <location>
        <begin position="91"/>
        <end position="113"/>
    </location>
</feature>
<protein>
    <submittedName>
        <fullName evidence="3">Helix-turn-helix transcriptional regulator</fullName>
    </submittedName>
</protein>
<dbReference type="PANTHER" id="PTHR35010:SF2">
    <property type="entry name" value="BLL4672 PROTEIN"/>
    <property type="match status" value="1"/>
</dbReference>
<dbReference type="PROSITE" id="PS50943">
    <property type="entry name" value="HTH_CROC1"/>
    <property type="match status" value="1"/>
</dbReference>
<dbReference type="SUPFAM" id="SSF47413">
    <property type="entry name" value="lambda repressor-like DNA-binding domains"/>
    <property type="match status" value="1"/>
</dbReference>
<dbReference type="GO" id="GO:0003677">
    <property type="term" value="F:DNA binding"/>
    <property type="evidence" value="ECO:0007669"/>
    <property type="project" value="InterPro"/>
</dbReference>
<organism evidence="3 4">
    <name type="scientific">Leifsonia shinshuensis</name>
    <dbReference type="NCBI Taxonomy" id="150026"/>
    <lineage>
        <taxon>Bacteria</taxon>
        <taxon>Bacillati</taxon>
        <taxon>Actinomycetota</taxon>
        <taxon>Actinomycetes</taxon>
        <taxon>Micrococcales</taxon>
        <taxon>Microbacteriaceae</taxon>
        <taxon>Leifsonia</taxon>
    </lineage>
</organism>
<dbReference type="InterPro" id="IPR041413">
    <property type="entry name" value="MLTR_LBD"/>
</dbReference>
<reference evidence="4" key="1">
    <citation type="submission" date="2019-09" db="EMBL/GenBank/DDBJ databases">
        <title>Antimicrobial potential of Antarctic Bacteria.</title>
        <authorList>
            <person name="Benaud N."/>
            <person name="Edwards R.J."/>
            <person name="Ferrari B.C."/>
        </authorList>
    </citation>
    <scope>NUCLEOTIDE SEQUENCE [LARGE SCALE GENOMIC DNA]</scope>
    <source>
        <strain evidence="4">INR9</strain>
    </source>
</reference>
<dbReference type="KEGG" id="lse:F1C12_11815"/>
<proteinExistence type="predicted"/>
<sequence>MNAETDGPGNLLGEFLRARRELVSPESVGIPVLGTRRVAGLRREEVAMLSGISAEYYLRLEQGRDRNPSGQVLRSIARVLQLDDEATGYLLGLPDSDRTPRRPRRPRRPRAETLPESLASLVPQLPFPAFVEGRYLDVLAANSLASALSPRLAPGRNRMRDVFLDPAEQALFPDWEAASAVLLAGFRRSVGADADDARVVELVGELSIASPVFRRLWSRHDVRERQGATFAFQHPQVGPLTVHREKLQVTGTDGIVLVLYHAATEADADKLRLLGSLADTAEETGGQQTTAERSNA</sequence>
<feature type="domain" description="HTH cro/C1-type" evidence="2">
    <location>
        <begin position="36"/>
        <end position="86"/>
    </location>
</feature>
<evidence type="ECO:0000256" key="1">
    <source>
        <dbReference type="SAM" id="MobiDB-lite"/>
    </source>
</evidence>
<dbReference type="EMBL" id="CP043641">
    <property type="protein sequence ID" value="QNE35743.1"/>
    <property type="molecule type" value="Genomic_DNA"/>
</dbReference>
<dbReference type="InterPro" id="IPR010982">
    <property type="entry name" value="Lambda_DNA-bd_dom_sf"/>
</dbReference>
<dbReference type="PANTHER" id="PTHR35010">
    <property type="entry name" value="BLL4672 PROTEIN-RELATED"/>
    <property type="match status" value="1"/>
</dbReference>